<sequence length="66" mass="7332">MLRDAIASHGRPAARPTYFCSVAEYAQNGETPRSSIRHDQAVMRTPDHSGEVNWTLRTQVRLGHAG</sequence>
<comment type="caution">
    <text evidence="1">The sequence shown here is derived from an EMBL/GenBank/DDBJ whole genome shotgun (WGS) entry which is preliminary data.</text>
</comment>
<name>A0A9P3GQQ8_9APHY</name>
<dbReference type="AlphaFoldDB" id="A0A9P3GQQ8"/>
<organism evidence="1 2">
    <name type="scientific">Phanerochaete sordida</name>
    <dbReference type="NCBI Taxonomy" id="48140"/>
    <lineage>
        <taxon>Eukaryota</taxon>
        <taxon>Fungi</taxon>
        <taxon>Dikarya</taxon>
        <taxon>Basidiomycota</taxon>
        <taxon>Agaricomycotina</taxon>
        <taxon>Agaricomycetes</taxon>
        <taxon>Polyporales</taxon>
        <taxon>Phanerochaetaceae</taxon>
        <taxon>Phanerochaete</taxon>
    </lineage>
</organism>
<accession>A0A9P3GQQ8</accession>
<evidence type="ECO:0000313" key="2">
    <source>
        <dbReference type="Proteomes" id="UP000703269"/>
    </source>
</evidence>
<dbReference type="EMBL" id="BPQB01000101">
    <property type="protein sequence ID" value="GJE99121.1"/>
    <property type="molecule type" value="Genomic_DNA"/>
</dbReference>
<keyword evidence="2" id="KW-1185">Reference proteome</keyword>
<dbReference type="Proteomes" id="UP000703269">
    <property type="component" value="Unassembled WGS sequence"/>
</dbReference>
<protein>
    <submittedName>
        <fullName evidence="1">Uncharacterized protein</fullName>
    </submittedName>
</protein>
<proteinExistence type="predicted"/>
<gene>
    <name evidence="1" type="ORF">PsYK624_153670</name>
</gene>
<evidence type="ECO:0000313" key="1">
    <source>
        <dbReference type="EMBL" id="GJE99121.1"/>
    </source>
</evidence>
<reference evidence="1 2" key="1">
    <citation type="submission" date="2021-08" db="EMBL/GenBank/DDBJ databases">
        <title>Draft Genome Sequence of Phanerochaete sordida strain YK-624.</title>
        <authorList>
            <person name="Mori T."/>
            <person name="Dohra H."/>
            <person name="Suzuki T."/>
            <person name="Kawagishi H."/>
            <person name="Hirai H."/>
        </authorList>
    </citation>
    <scope>NUCLEOTIDE SEQUENCE [LARGE SCALE GENOMIC DNA]</scope>
    <source>
        <strain evidence="1 2">YK-624</strain>
    </source>
</reference>